<comment type="catalytic activity">
    <reaction evidence="9">
        <text>guanosine(966) in 16S rRNA + S-adenosyl-L-methionine = N(2)-methylguanosine(966) in 16S rRNA + S-adenosyl-L-homocysteine + H(+)</text>
        <dbReference type="Rhea" id="RHEA:23548"/>
        <dbReference type="Rhea" id="RHEA-COMP:10211"/>
        <dbReference type="Rhea" id="RHEA-COMP:10212"/>
        <dbReference type="ChEBI" id="CHEBI:15378"/>
        <dbReference type="ChEBI" id="CHEBI:57856"/>
        <dbReference type="ChEBI" id="CHEBI:59789"/>
        <dbReference type="ChEBI" id="CHEBI:74269"/>
        <dbReference type="ChEBI" id="CHEBI:74481"/>
        <dbReference type="EC" id="2.1.1.171"/>
    </reaction>
</comment>
<evidence type="ECO:0000313" key="12">
    <source>
        <dbReference type="Proteomes" id="UP000011651"/>
    </source>
</evidence>
<evidence type="ECO:0000256" key="3">
    <source>
        <dbReference type="ARBA" id="ARBA00012141"/>
    </source>
</evidence>
<dbReference type="InterPro" id="IPR002052">
    <property type="entry name" value="DNA_methylase_N6_adenine_CS"/>
</dbReference>
<name>L9U6M9_9GAMM</name>
<dbReference type="GO" id="GO:0052913">
    <property type="term" value="F:16S rRNA (guanine(966)-N(2))-methyltransferase activity"/>
    <property type="evidence" value="ECO:0007669"/>
    <property type="project" value="UniProtKB-EC"/>
</dbReference>
<reference evidence="11 12" key="1">
    <citation type="journal article" date="2013" name="Genome Announc.">
        <title>Draft Genome of the Marine Gammaproteobacterium Halomonas titanicae.</title>
        <authorList>
            <person name="Sanchez-Porro C."/>
            <person name="de la Haba R.R."/>
            <person name="Cruz-Hernandez N."/>
            <person name="Gonzalez J.M."/>
            <person name="Reyes-Guirao C."/>
            <person name="Navarro-Sampedro L."/>
            <person name="Carballo M."/>
            <person name="Ventosa A."/>
        </authorList>
    </citation>
    <scope>NUCLEOTIDE SEQUENCE [LARGE SCALE GENOMIC DNA]</scope>
    <source>
        <strain evidence="11 12">BH1</strain>
    </source>
</reference>
<protein>
    <recommendedName>
        <fullName evidence="4">Ribosomal RNA small subunit methyltransferase D</fullName>
        <ecNumber evidence="3">2.1.1.171</ecNumber>
    </recommendedName>
    <alternativeName>
        <fullName evidence="7">16S rRNA m2G966 methyltransferase</fullName>
    </alternativeName>
    <alternativeName>
        <fullName evidence="8">rRNA (guanine-N(2)-)-methyltransferase</fullName>
    </alternativeName>
</protein>
<feature type="compositionally biased region" description="Low complexity" evidence="10">
    <location>
        <begin position="13"/>
        <end position="29"/>
    </location>
</feature>
<dbReference type="Pfam" id="PF03602">
    <property type="entry name" value="Cons_hypoth95"/>
    <property type="match status" value="1"/>
</dbReference>
<evidence type="ECO:0000256" key="6">
    <source>
        <dbReference type="ARBA" id="ARBA00022679"/>
    </source>
</evidence>
<proteinExistence type="inferred from homology"/>
<sequence length="224" mass="24900">MDKQPATIRFMTRQRPPRSSTSRRTPAQRGGQQLGKPVGKPLGKLRIIGGEFRRRQLPVLDSPGLRPTPDRVRETLFNWLGQQLYGQQVLDLFAGTGALGIEAVSRGASWVDFVERDPRVAAQLSTNLASLNITASAVHVNDVQTYLTRPAKPYTLVFLDPPFHQQLAAPCCSTLETSGWLDNEAMIYLETETSLAPKVPANWLLHRETQAGESTARLYQRQAP</sequence>
<dbReference type="NCBIfam" id="TIGR00095">
    <property type="entry name" value="16S rRNA (guanine(966)-N(2))-methyltransferase RsmD"/>
    <property type="match status" value="1"/>
</dbReference>
<evidence type="ECO:0000256" key="10">
    <source>
        <dbReference type="SAM" id="MobiDB-lite"/>
    </source>
</evidence>
<dbReference type="PROSITE" id="PS00092">
    <property type="entry name" value="N6_MTASE"/>
    <property type="match status" value="1"/>
</dbReference>
<dbReference type="InterPro" id="IPR004398">
    <property type="entry name" value="RNA_MeTrfase_RsmD"/>
</dbReference>
<dbReference type="PATRIC" id="fig|1204738.3.peg.4234"/>
<dbReference type="Gene3D" id="3.40.50.150">
    <property type="entry name" value="Vaccinia Virus protein VP39"/>
    <property type="match status" value="1"/>
</dbReference>
<organism evidence="11 12">
    <name type="scientific">Vreelandella titanicae BH1</name>
    <dbReference type="NCBI Taxonomy" id="1204738"/>
    <lineage>
        <taxon>Bacteria</taxon>
        <taxon>Pseudomonadati</taxon>
        <taxon>Pseudomonadota</taxon>
        <taxon>Gammaproteobacteria</taxon>
        <taxon>Oceanospirillales</taxon>
        <taxon>Halomonadaceae</taxon>
        <taxon>Vreelandella</taxon>
    </lineage>
</organism>
<dbReference type="EC" id="2.1.1.171" evidence="3"/>
<dbReference type="PANTHER" id="PTHR43542:SF1">
    <property type="entry name" value="METHYLTRANSFERASE"/>
    <property type="match status" value="1"/>
</dbReference>
<dbReference type="CDD" id="cd02440">
    <property type="entry name" value="AdoMet_MTases"/>
    <property type="match status" value="1"/>
</dbReference>
<dbReference type="GO" id="GO:0003676">
    <property type="term" value="F:nucleic acid binding"/>
    <property type="evidence" value="ECO:0007669"/>
    <property type="project" value="InterPro"/>
</dbReference>
<dbReference type="AlphaFoldDB" id="L9U6M9"/>
<keyword evidence="6 11" id="KW-0808">Transferase</keyword>
<comment type="function">
    <text evidence="1">Specifically methylates the guanine in position 966 of 16S rRNA in the assembled 30S particle.</text>
</comment>
<comment type="caution">
    <text evidence="11">The sequence shown here is derived from an EMBL/GenBank/DDBJ whole genome shotgun (WGS) entry which is preliminary data.</text>
</comment>
<dbReference type="Proteomes" id="UP000011651">
    <property type="component" value="Unassembled WGS sequence"/>
</dbReference>
<dbReference type="EMBL" id="AOPO01000016">
    <property type="protein sequence ID" value="ELY20545.1"/>
    <property type="molecule type" value="Genomic_DNA"/>
</dbReference>
<evidence type="ECO:0000256" key="5">
    <source>
        <dbReference type="ARBA" id="ARBA00022603"/>
    </source>
</evidence>
<evidence type="ECO:0000256" key="1">
    <source>
        <dbReference type="ARBA" id="ARBA00002649"/>
    </source>
</evidence>
<evidence type="ECO:0000256" key="7">
    <source>
        <dbReference type="ARBA" id="ARBA00031268"/>
    </source>
</evidence>
<dbReference type="SUPFAM" id="SSF53335">
    <property type="entry name" value="S-adenosyl-L-methionine-dependent methyltransferases"/>
    <property type="match status" value="1"/>
</dbReference>
<dbReference type="InterPro" id="IPR029063">
    <property type="entry name" value="SAM-dependent_MTases_sf"/>
</dbReference>
<feature type="region of interest" description="Disordered" evidence="10">
    <location>
        <begin position="1"/>
        <end position="40"/>
    </location>
</feature>
<comment type="similarity">
    <text evidence="2">Belongs to the methyltransferase superfamily. RsmD family.</text>
</comment>
<evidence type="ECO:0000256" key="4">
    <source>
        <dbReference type="ARBA" id="ARBA00013682"/>
    </source>
</evidence>
<evidence type="ECO:0000256" key="2">
    <source>
        <dbReference type="ARBA" id="ARBA00005269"/>
    </source>
</evidence>
<evidence type="ECO:0000313" key="11">
    <source>
        <dbReference type="EMBL" id="ELY20545.1"/>
    </source>
</evidence>
<keyword evidence="5 11" id="KW-0489">Methyltransferase</keyword>
<accession>L9U6M9</accession>
<gene>
    <name evidence="11" type="ORF">HALTITAN_2806</name>
</gene>
<evidence type="ECO:0000256" key="8">
    <source>
        <dbReference type="ARBA" id="ARBA00033371"/>
    </source>
</evidence>
<evidence type="ECO:0000256" key="9">
    <source>
        <dbReference type="ARBA" id="ARBA00048326"/>
    </source>
</evidence>
<dbReference type="PANTHER" id="PTHR43542">
    <property type="entry name" value="METHYLTRANSFERASE"/>
    <property type="match status" value="1"/>
</dbReference>